<sequence length="414" mass="47536">MDLGREEIALHLTNDCPKREVVCQHCKKGFASDSIESHFMECEEFPVACEYCQLIMPNRKSIQKHLQNECQRYDEMKCPMNCPKDFKGDRESVNSHLKDHLLDMSRLLNTALSRIEALETKITQVLEESNRERVEMRMEITELKKAMRNGQTTNTEKSPTAKLVAKNESTNGSVSASNSLQPLSVSSVKNYAHNSGVTRWEEPKTVRREDAGMKEEIRSQETRLMKMSETLQTVQSNLTQHSIAIDEVRLRQDILDVKVTNGVLIWKIPDLRRRYRDAIDRRTISLYSPPFYTSPHGYRMCIRTYLNGDGIGKGTHISMFFVIMRSEHDNLLPWPFKQSVRFTLINQKNPGASVSEAFVPDIKSSSFQKPENDMNLASGFPKFARQSVLQDEQFTLGNMIYIKCQVDITGLKLD</sequence>
<keyword evidence="7 11" id="KW-0863">Zinc-finger</keyword>
<dbReference type="InterPro" id="IPR002083">
    <property type="entry name" value="MATH/TRAF_dom"/>
</dbReference>
<dbReference type="GO" id="GO:0005737">
    <property type="term" value="C:cytoplasm"/>
    <property type="evidence" value="ECO:0007669"/>
    <property type="project" value="UniProtKB-SubCell"/>
</dbReference>
<keyword evidence="8 11" id="KW-0862">Zinc</keyword>
<evidence type="ECO:0000256" key="10">
    <source>
        <dbReference type="ARBA" id="ARBA00023054"/>
    </source>
</evidence>
<dbReference type="Gene3D" id="3.30.40.10">
    <property type="entry name" value="Zinc/RING finger domain, C3HC4 (zinc finger)"/>
    <property type="match status" value="2"/>
</dbReference>
<evidence type="ECO:0000256" key="6">
    <source>
        <dbReference type="ARBA" id="ARBA00022737"/>
    </source>
</evidence>
<dbReference type="EMBL" id="CASHTH010001848">
    <property type="protein sequence ID" value="CAI8020814.1"/>
    <property type="molecule type" value="Genomic_DNA"/>
</dbReference>
<keyword evidence="3" id="KW-1017">Isopeptide bond</keyword>
<evidence type="ECO:0000256" key="11">
    <source>
        <dbReference type="PROSITE-ProRule" id="PRU00207"/>
    </source>
</evidence>
<dbReference type="PANTHER" id="PTHR10131">
    <property type="entry name" value="TNF RECEPTOR ASSOCIATED FACTOR"/>
    <property type="match status" value="1"/>
</dbReference>
<evidence type="ECO:0000256" key="3">
    <source>
        <dbReference type="ARBA" id="ARBA00022499"/>
    </source>
</evidence>
<evidence type="ECO:0000256" key="1">
    <source>
        <dbReference type="ARBA" id="ARBA00004496"/>
    </source>
</evidence>
<dbReference type="PANTHER" id="PTHR10131:SF94">
    <property type="entry name" value="TNF RECEPTOR-ASSOCIATED FACTOR 4"/>
    <property type="match status" value="1"/>
</dbReference>
<evidence type="ECO:0000259" key="13">
    <source>
        <dbReference type="PROSITE" id="PS50144"/>
    </source>
</evidence>
<organism evidence="15 16">
    <name type="scientific">Geodia barretti</name>
    <name type="common">Barrett's horny sponge</name>
    <dbReference type="NCBI Taxonomy" id="519541"/>
    <lineage>
        <taxon>Eukaryota</taxon>
        <taxon>Metazoa</taxon>
        <taxon>Porifera</taxon>
        <taxon>Demospongiae</taxon>
        <taxon>Heteroscleromorpha</taxon>
        <taxon>Tetractinellida</taxon>
        <taxon>Astrophorina</taxon>
        <taxon>Geodiidae</taxon>
        <taxon>Geodia</taxon>
    </lineage>
</organism>
<evidence type="ECO:0000256" key="8">
    <source>
        <dbReference type="ARBA" id="ARBA00022833"/>
    </source>
</evidence>
<keyword evidence="15" id="KW-0675">Receptor</keyword>
<dbReference type="Gene3D" id="2.60.210.10">
    <property type="entry name" value="Apoptosis, Tumor Necrosis Factor Receptor Associated Protein 2, Chain A"/>
    <property type="match status" value="1"/>
</dbReference>
<gene>
    <name evidence="15" type="ORF">GBAR_LOCUS12411</name>
</gene>
<evidence type="ECO:0000259" key="14">
    <source>
        <dbReference type="PROSITE" id="PS50145"/>
    </source>
</evidence>
<protein>
    <submittedName>
        <fullName evidence="15">TNF receptor-associated factor 3</fullName>
    </submittedName>
</protein>
<dbReference type="PIRSF" id="PIRSF015614">
    <property type="entry name" value="TRAF"/>
    <property type="match status" value="1"/>
</dbReference>
<dbReference type="InterPro" id="IPR013083">
    <property type="entry name" value="Znf_RING/FYVE/PHD"/>
</dbReference>
<dbReference type="AlphaFoldDB" id="A0AA35WHL2"/>
<dbReference type="GO" id="GO:0006915">
    <property type="term" value="P:apoptotic process"/>
    <property type="evidence" value="ECO:0007669"/>
    <property type="project" value="UniProtKB-KW"/>
</dbReference>
<dbReference type="InterPro" id="IPR049342">
    <property type="entry name" value="TRAF1-6_MATH_dom"/>
</dbReference>
<dbReference type="GO" id="GO:0008270">
    <property type="term" value="F:zinc ion binding"/>
    <property type="evidence" value="ECO:0007669"/>
    <property type="project" value="UniProtKB-KW"/>
</dbReference>
<dbReference type="InterPro" id="IPR001293">
    <property type="entry name" value="Znf_TRAF"/>
</dbReference>
<feature type="domain" description="TRAF-type" evidence="14">
    <location>
        <begin position="11"/>
        <end position="52"/>
    </location>
</feature>
<dbReference type="FunFam" id="2.60.210.10:FF:000001">
    <property type="entry name" value="TNF receptor-associated factor"/>
    <property type="match status" value="1"/>
</dbReference>
<keyword evidence="6" id="KW-0677">Repeat</keyword>
<dbReference type="InterPro" id="IPR008974">
    <property type="entry name" value="TRAF-like"/>
</dbReference>
<dbReference type="Proteomes" id="UP001174909">
    <property type="component" value="Unassembled WGS sequence"/>
</dbReference>
<dbReference type="SUPFAM" id="SSF49599">
    <property type="entry name" value="TRAF domain-like"/>
    <property type="match status" value="1"/>
</dbReference>
<keyword evidence="9" id="KW-0832">Ubl conjugation</keyword>
<dbReference type="InterPro" id="IPR012227">
    <property type="entry name" value="TNF_rcpt-assoc_TRAF_met"/>
</dbReference>
<evidence type="ECO:0000256" key="4">
    <source>
        <dbReference type="ARBA" id="ARBA00022703"/>
    </source>
</evidence>
<keyword evidence="5 11" id="KW-0479">Metal-binding</keyword>
<dbReference type="SMART" id="SM00061">
    <property type="entry name" value="MATH"/>
    <property type="match status" value="1"/>
</dbReference>
<evidence type="ECO:0000256" key="2">
    <source>
        <dbReference type="ARBA" id="ARBA00022490"/>
    </source>
</evidence>
<evidence type="ECO:0000313" key="16">
    <source>
        <dbReference type="Proteomes" id="UP001174909"/>
    </source>
</evidence>
<comment type="subcellular location">
    <subcellularLocation>
        <location evidence="1">Cytoplasm</location>
    </subcellularLocation>
</comment>
<keyword evidence="16" id="KW-1185">Reference proteome</keyword>
<dbReference type="PROSITE" id="PS50144">
    <property type="entry name" value="MATH"/>
    <property type="match status" value="1"/>
</dbReference>
<evidence type="ECO:0000256" key="7">
    <source>
        <dbReference type="ARBA" id="ARBA00022771"/>
    </source>
</evidence>
<dbReference type="GO" id="GO:0043122">
    <property type="term" value="P:regulation of canonical NF-kappaB signal transduction"/>
    <property type="evidence" value="ECO:0007669"/>
    <property type="project" value="TreeGrafter"/>
</dbReference>
<keyword evidence="4" id="KW-0053">Apoptosis</keyword>
<name>A0AA35WHL2_GEOBA</name>
<evidence type="ECO:0000313" key="15">
    <source>
        <dbReference type="EMBL" id="CAI8020814.1"/>
    </source>
</evidence>
<dbReference type="GO" id="GO:0007165">
    <property type="term" value="P:signal transduction"/>
    <property type="evidence" value="ECO:0007669"/>
    <property type="project" value="InterPro"/>
</dbReference>
<keyword evidence="2" id="KW-0963">Cytoplasm</keyword>
<evidence type="ECO:0000256" key="12">
    <source>
        <dbReference type="SAM" id="Coils"/>
    </source>
</evidence>
<evidence type="ECO:0000256" key="5">
    <source>
        <dbReference type="ARBA" id="ARBA00022723"/>
    </source>
</evidence>
<dbReference type="Pfam" id="PF21355">
    <property type="entry name" value="TRAF-mep_MATH"/>
    <property type="match status" value="1"/>
</dbReference>
<dbReference type="PROSITE" id="PS50145">
    <property type="entry name" value="ZF_TRAF"/>
    <property type="match status" value="1"/>
</dbReference>
<dbReference type="GO" id="GO:0042981">
    <property type="term" value="P:regulation of apoptotic process"/>
    <property type="evidence" value="ECO:0007669"/>
    <property type="project" value="InterPro"/>
</dbReference>
<reference evidence="15" key="1">
    <citation type="submission" date="2023-03" db="EMBL/GenBank/DDBJ databases">
        <authorList>
            <person name="Steffen K."/>
            <person name="Cardenas P."/>
        </authorList>
    </citation>
    <scope>NUCLEOTIDE SEQUENCE</scope>
</reference>
<proteinExistence type="predicted"/>
<evidence type="ECO:0000256" key="9">
    <source>
        <dbReference type="ARBA" id="ARBA00022843"/>
    </source>
</evidence>
<feature type="zinc finger region" description="TRAF-type" evidence="11">
    <location>
        <begin position="11"/>
        <end position="52"/>
    </location>
</feature>
<keyword evidence="10 12" id="KW-0175">Coiled coil</keyword>
<feature type="domain" description="MATH" evidence="13">
    <location>
        <begin position="261"/>
        <end position="406"/>
    </location>
</feature>
<comment type="caution">
    <text evidence="15">The sequence shown here is derived from an EMBL/GenBank/DDBJ whole genome shotgun (WGS) entry which is preliminary data.</text>
</comment>
<feature type="coiled-coil region" evidence="12">
    <location>
        <begin position="108"/>
        <end position="146"/>
    </location>
</feature>
<accession>A0AA35WHL2</accession>